<accession>A0A8H5Y1K6</accession>
<dbReference type="OrthoDB" id="10394534at2759"/>
<evidence type="ECO:0000313" key="1">
    <source>
        <dbReference type="EMBL" id="KAF5704133.1"/>
    </source>
</evidence>
<evidence type="ECO:0000313" key="2">
    <source>
        <dbReference type="Proteomes" id="UP000544331"/>
    </source>
</evidence>
<proteinExistence type="predicted"/>
<comment type="caution">
    <text evidence="1">The sequence shown here is derived from an EMBL/GenBank/DDBJ whole genome shotgun (WGS) entry which is preliminary data.</text>
</comment>
<keyword evidence="2" id="KW-1185">Reference proteome</keyword>
<organism evidence="1 2">
    <name type="scientific">Fusarium mundagurra</name>
    <dbReference type="NCBI Taxonomy" id="1567541"/>
    <lineage>
        <taxon>Eukaryota</taxon>
        <taxon>Fungi</taxon>
        <taxon>Dikarya</taxon>
        <taxon>Ascomycota</taxon>
        <taxon>Pezizomycotina</taxon>
        <taxon>Sordariomycetes</taxon>
        <taxon>Hypocreomycetidae</taxon>
        <taxon>Hypocreales</taxon>
        <taxon>Nectriaceae</taxon>
        <taxon>Fusarium</taxon>
        <taxon>Fusarium fujikuroi species complex</taxon>
    </lineage>
</organism>
<dbReference type="Proteomes" id="UP000544331">
    <property type="component" value="Unassembled WGS sequence"/>
</dbReference>
<dbReference type="AlphaFoldDB" id="A0A8H5Y1K6"/>
<name>A0A8H5Y1K6_9HYPO</name>
<gene>
    <name evidence="1" type="ORF">FMUND_12675</name>
</gene>
<dbReference type="EMBL" id="JAAOAN010000525">
    <property type="protein sequence ID" value="KAF5704133.1"/>
    <property type="molecule type" value="Genomic_DNA"/>
</dbReference>
<reference evidence="1 2" key="1">
    <citation type="submission" date="2020-05" db="EMBL/GenBank/DDBJ databases">
        <title>Identification and distribution of gene clusters putatively required for synthesis of sphingolipid metabolism inhibitors in phylogenetically diverse species of the filamentous fungus Fusarium.</title>
        <authorList>
            <person name="Kim H.-S."/>
            <person name="Busman M."/>
            <person name="Brown D.W."/>
            <person name="Divon H."/>
            <person name="Uhlig S."/>
            <person name="Proctor R.H."/>
        </authorList>
    </citation>
    <scope>NUCLEOTIDE SEQUENCE [LARGE SCALE GENOMIC DNA]</scope>
    <source>
        <strain evidence="1 2">NRRL 66235</strain>
    </source>
</reference>
<protein>
    <submittedName>
        <fullName evidence="1">Uncharacterized protein</fullName>
    </submittedName>
</protein>
<sequence>MCFLVVTRTLCRRCRMRTEDDKEHTRKCDTIRRHGRPLHRELEVEHATHWRDWVHCAACMHEYDVYCHARHNNIDYPVPDPPFY</sequence>